<proteinExistence type="predicted"/>
<feature type="region of interest" description="Disordered" evidence="1">
    <location>
        <begin position="317"/>
        <end position="336"/>
    </location>
</feature>
<dbReference type="GO" id="GO:0003887">
    <property type="term" value="F:DNA-directed DNA polymerase activity"/>
    <property type="evidence" value="ECO:0007669"/>
    <property type="project" value="InterPro"/>
</dbReference>
<dbReference type="AlphaFoldDB" id="A0A0L7LRW7"/>
<sequence>MDCRFLSEQPRAPQPPPIICTPISNENVSMDKTFDFEANDNNLPVVPTSNELFKSIQQKKNGRIEEVIITASNSRTGEENVSTCDINNQVIDGNKDRKMFYDSYNRLDDDGSTNPVVAARDDTEFSSVTGPRVNWDDMFDTELLPDIVTNPKLMIQQNVNTTSTQKIFNADDNKYDDIKMKEITETKTNGANPSNAKKAKRKTQPKVTDVIPKKIKKINETDKPKTIFRKQTYTKIIKNWLDDVDPNNPVEEETLCKDENSDEAGLEEPTSNSNTEKKKSSNITECIIIEKVKEKLNKKVVQAQLANKDGKMKFRKPKKTIETETESGKTENVDKTMGKKSKSKFVAPIKSQVPVIDLKYEVVTVDDTNIGEHTERIRGLDNKDLNMVLVYSNGFSQLNRQHTEDSCDPEGVMLHVEQREVIVSVLENNNVICFGGKSLLIYFKSKLGLELEKLSIIDAKRVLCLLTVAQAILADASHYVPTQQIGGSLLDPDNPPDNFGDLQKLLSYTAQYTIATECALQKTAWYASLLDECGVRLTSLLKESGLWSVFVHIEMKLSDDFSARSLTTSSVFLIEMEGRGVPVDLDKLRGMEEVLVARMRRVERACHAAAGRAFQLTSVSQVRAILYDELQLDTRSNVTIRETVSLGAKSTSETMAHATFLTGIALQVRNGVVRPTWYLAHSSTGITLLVRGGVIRPTWYLAHSSTGITLLVRGGVVRPTWYLAHSSTGIALLVREGVVRPTWYLAHSSTGIALQVRDGVVRPTWYLAHSSTGIALQVRDGVVRPTWYLAHSSTGFALLVREGVVRPTWYLAHSSTGIALQVRDGVVRPTLTPLCSREGNQTLSIRSVYTSRAGYTLVGADFQHVECRVFAHCAGDAALLTSLREGGDLFRALAAK</sequence>
<feature type="non-terminal residue" evidence="2">
    <location>
        <position position="896"/>
    </location>
</feature>
<feature type="compositionally biased region" description="Acidic residues" evidence="1">
    <location>
        <begin position="242"/>
        <end position="253"/>
    </location>
</feature>
<evidence type="ECO:0000313" key="3">
    <source>
        <dbReference type="Proteomes" id="UP000037510"/>
    </source>
</evidence>
<comment type="caution">
    <text evidence="2">The sequence shown here is derived from an EMBL/GenBank/DDBJ whole genome shotgun (WGS) entry which is preliminary data.</text>
</comment>
<dbReference type="InterPro" id="IPR002298">
    <property type="entry name" value="DNA_polymerase_A"/>
</dbReference>
<dbReference type="SUPFAM" id="SSF56672">
    <property type="entry name" value="DNA/RNA polymerases"/>
    <property type="match status" value="1"/>
</dbReference>
<dbReference type="Gene3D" id="1.20.1060.10">
    <property type="entry name" value="Taq DNA Polymerase, Chain T, domain 4"/>
    <property type="match status" value="1"/>
</dbReference>
<protein>
    <submittedName>
        <fullName evidence="2">Putative DNA polymerase nu-like protein</fullName>
    </submittedName>
</protein>
<dbReference type="InterPro" id="IPR043502">
    <property type="entry name" value="DNA/RNA_pol_sf"/>
</dbReference>
<dbReference type="Proteomes" id="UP000037510">
    <property type="component" value="Unassembled WGS sequence"/>
</dbReference>
<dbReference type="GO" id="GO:0006302">
    <property type="term" value="P:double-strand break repair"/>
    <property type="evidence" value="ECO:0007669"/>
    <property type="project" value="TreeGrafter"/>
</dbReference>
<feature type="compositionally biased region" description="Basic and acidic residues" evidence="1">
    <location>
        <begin position="319"/>
        <end position="336"/>
    </location>
</feature>
<name>A0A0L7LRW7_OPEBR</name>
<feature type="region of interest" description="Disordered" evidence="1">
    <location>
        <begin position="242"/>
        <end position="280"/>
    </location>
</feature>
<organism evidence="2 3">
    <name type="scientific">Operophtera brumata</name>
    <name type="common">Winter moth</name>
    <name type="synonym">Phalaena brumata</name>
    <dbReference type="NCBI Taxonomy" id="104452"/>
    <lineage>
        <taxon>Eukaryota</taxon>
        <taxon>Metazoa</taxon>
        <taxon>Ecdysozoa</taxon>
        <taxon>Arthropoda</taxon>
        <taxon>Hexapoda</taxon>
        <taxon>Insecta</taxon>
        <taxon>Pterygota</taxon>
        <taxon>Neoptera</taxon>
        <taxon>Endopterygota</taxon>
        <taxon>Lepidoptera</taxon>
        <taxon>Glossata</taxon>
        <taxon>Ditrysia</taxon>
        <taxon>Geometroidea</taxon>
        <taxon>Geometridae</taxon>
        <taxon>Larentiinae</taxon>
        <taxon>Operophtera</taxon>
    </lineage>
</organism>
<dbReference type="GO" id="GO:0006261">
    <property type="term" value="P:DNA-templated DNA replication"/>
    <property type="evidence" value="ECO:0007669"/>
    <property type="project" value="InterPro"/>
</dbReference>
<keyword evidence="3" id="KW-1185">Reference proteome</keyword>
<dbReference type="EMBL" id="JTDY01000229">
    <property type="protein sequence ID" value="KOB78177.1"/>
    <property type="molecule type" value="Genomic_DNA"/>
</dbReference>
<dbReference type="PANTHER" id="PTHR10133">
    <property type="entry name" value="DNA POLYMERASE I"/>
    <property type="match status" value="1"/>
</dbReference>
<evidence type="ECO:0000256" key="1">
    <source>
        <dbReference type="SAM" id="MobiDB-lite"/>
    </source>
</evidence>
<evidence type="ECO:0000313" key="2">
    <source>
        <dbReference type="EMBL" id="KOB78177.1"/>
    </source>
</evidence>
<reference evidence="2 3" key="1">
    <citation type="journal article" date="2015" name="Genome Biol. Evol.">
        <title>The genome of winter moth (Operophtera brumata) provides a genomic perspective on sexual dimorphism and phenology.</title>
        <authorList>
            <person name="Derks M.F."/>
            <person name="Smit S."/>
            <person name="Salis L."/>
            <person name="Schijlen E."/>
            <person name="Bossers A."/>
            <person name="Mateman C."/>
            <person name="Pijl A.S."/>
            <person name="de Ridder D."/>
            <person name="Groenen M.A."/>
            <person name="Visser M.E."/>
            <person name="Megens H.J."/>
        </authorList>
    </citation>
    <scope>NUCLEOTIDE SEQUENCE [LARGE SCALE GENOMIC DNA]</scope>
    <source>
        <strain evidence="2">WM2013NL</strain>
        <tissue evidence="2">Head and thorax</tissue>
    </source>
</reference>
<dbReference type="PANTHER" id="PTHR10133:SF27">
    <property type="entry name" value="DNA POLYMERASE NU"/>
    <property type="match status" value="1"/>
</dbReference>
<dbReference type="STRING" id="104452.A0A0L7LRW7"/>
<accession>A0A0L7LRW7</accession>
<gene>
    <name evidence="2" type="ORF">OBRU01_02908</name>
</gene>
<feature type="region of interest" description="Disordered" evidence="1">
    <location>
        <begin position="187"/>
        <end position="207"/>
    </location>
</feature>